<dbReference type="Proteomes" id="UP000663891">
    <property type="component" value="Unassembled WGS sequence"/>
</dbReference>
<dbReference type="OrthoDB" id="10043151at2759"/>
<proteinExistence type="predicted"/>
<dbReference type="AlphaFoldDB" id="A0A813QG61"/>
<evidence type="ECO:0000313" key="2">
    <source>
        <dbReference type="EMBL" id="CAF1245873.1"/>
    </source>
</evidence>
<dbReference type="EMBL" id="CAJNOE010000499">
    <property type="protein sequence ID" value="CAF1245873.1"/>
    <property type="molecule type" value="Genomic_DNA"/>
</dbReference>
<accession>A0A813QG61</accession>
<evidence type="ECO:0000313" key="3">
    <source>
        <dbReference type="Proteomes" id="UP000663891"/>
    </source>
</evidence>
<protein>
    <submittedName>
        <fullName evidence="1">Uncharacterized protein</fullName>
    </submittedName>
</protein>
<dbReference type="Proteomes" id="UP000663860">
    <property type="component" value="Unassembled WGS sequence"/>
</dbReference>
<reference evidence="1" key="1">
    <citation type="submission" date="2021-02" db="EMBL/GenBank/DDBJ databases">
        <authorList>
            <person name="Nowell W R."/>
        </authorList>
    </citation>
    <scope>NUCLEOTIDE SEQUENCE</scope>
</reference>
<dbReference type="EMBL" id="CAJNON010000010">
    <property type="protein sequence ID" value="CAF0766476.1"/>
    <property type="molecule type" value="Genomic_DNA"/>
</dbReference>
<organism evidence="1 3">
    <name type="scientific">Adineta steineri</name>
    <dbReference type="NCBI Taxonomy" id="433720"/>
    <lineage>
        <taxon>Eukaryota</taxon>
        <taxon>Metazoa</taxon>
        <taxon>Spiralia</taxon>
        <taxon>Gnathifera</taxon>
        <taxon>Rotifera</taxon>
        <taxon>Eurotatoria</taxon>
        <taxon>Bdelloidea</taxon>
        <taxon>Adinetida</taxon>
        <taxon>Adinetidae</taxon>
        <taxon>Adineta</taxon>
    </lineage>
</organism>
<gene>
    <name evidence="2" type="ORF">IZO911_LOCUS31064</name>
    <name evidence="1" type="ORF">VCS650_LOCUS2116</name>
</gene>
<name>A0A813QG61_9BILA</name>
<comment type="caution">
    <text evidence="1">The sequence shown here is derived from an EMBL/GenBank/DDBJ whole genome shotgun (WGS) entry which is preliminary data.</text>
</comment>
<evidence type="ECO:0000313" key="1">
    <source>
        <dbReference type="EMBL" id="CAF0766476.1"/>
    </source>
</evidence>
<sequence length="296" mass="34046">MTPVLNSHSAAINHLKADVEQLQIQLQHSFLYLAITQISRNDLTLAFLSPQDIQKVVYQVIKEGNLTFNAYPGSLPVDQIITKLLVRQQIDFIPSSQYIPDDADYVDTQDEIGRLVITSFFAVPRQEQTPFYTYKLVTVPIIQENEAVQLAGIPRYWAINSADNMTIEWHNPEESGCDLRLMPSCRDTPPFHKISENTCLNQILEMLPLSKCETKSVPADKYFLQQLRDNLWITSSHKPIHCVRIPRAQYHNAMERTGSINEEIILPPVALFQLDLFWADWRCIILRLPMQNKEIA</sequence>